<evidence type="ECO:0000256" key="2">
    <source>
        <dbReference type="ARBA" id="ARBA00022692"/>
    </source>
</evidence>
<evidence type="ECO:0000256" key="5">
    <source>
        <dbReference type="SAM" id="Phobius"/>
    </source>
</evidence>
<dbReference type="EMBL" id="CP104013">
    <property type="protein sequence ID" value="UYP44250.1"/>
    <property type="molecule type" value="Genomic_DNA"/>
</dbReference>
<dbReference type="Proteomes" id="UP001208689">
    <property type="component" value="Chromosome"/>
</dbReference>
<keyword evidence="4 5" id="KW-0472">Membrane</keyword>
<accession>A0ABY6HL72</accession>
<gene>
    <name evidence="7" type="ORF">NEF87_000535</name>
</gene>
<dbReference type="PROSITE" id="PS51751">
    <property type="entry name" value="EXPERA"/>
    <property type="match status" value="1"/>
</dbReference>
<feature type="transmembrane region" description="Helical" evidence="5">
    <location>
        <begin position="148"/>
        <end position="171"/>
    </location>
</feature>
<keyword evidence="2 5" id="KW-0812">Transmembrane</keyword>
<evidence type="ECO:0000313" key="7">
    <source>
        <dbReference type="EMBL" id="UYP44250.1"/>
    </source>
</evidence>
<evidence type="ECO:0000256" key="4">
    <source>
        <dbReference type="ARBA" id="ARBA00023136"/>
    </source>
</evidence>
<dbReference type="InterPro" id="IPR033118">
    <property type="entry name" value="EXPERA"/>
</dbReference>
<protein>
    <recommendedName>
        <fullName evidence="6">EXPERA domain-containing protein</fullName>
    </recommendedName>
</protein>
<dbReference type="Pfam" id="PF05241">
    <property type="entry name" value="EBP"/>
    <property type="match status" value="1"/>
</dbReference>
<evidence type="ECO:0000256" key="1">
    <source>
        <dbReference type="ARBA" id="ARBA00004141"/>
    </source>
</evidence>
<evidence type="ECO:0000259" key="6">
    <source>
        <dbReference type="PROSITE" id="PS51751"/>
    </source>
</evidence>
<name>A0ABY6HL72_9ARCH</name>
<feature type="transmembrane region" description="Helical" evidence="5">
    <location>
        <begin position="84"/>
        <end position="108"/>
    </location>
</feature>
<evidence type="ECO:0000256" key="3">
    <source>
        <dbReference type="ARBA" id="ARBA00022989"/>
    </source>
</evidence>
<evidence type="ECO:0000313" key="8">
    <source>
        <dbReference type="Proteomes" id="UP001208689"/>
    </source>
</evidence>
<keyword evidence="3 5" id="KW-1133">Transmembrane helix</keyword>
<reference evidence="7" key="1">
    <citation type="submission" date="2022-09" db="EMBL/GenBank/DDBJ databases">
        <title>Actin cytoskeleton and complex cell architecture in an #Asgard archaeon.</title>
        <authorList>
            <person name="Ponce Toledo R.I."/>
            <person name="Schleper C."/>
            <person name="Rodrigues Oliveira T."/>
            <person name="Wollweber F."/>
            <person name="Xu J."/>
            <person name="Rittmann S."/>
            <person name="Klingl A."/>
            <person name="Pilhofer M."/>
        </authorList>
    </citation>
    <scope>NUCLEOTIDE SEQUENCE</scope>
    <source>
        <strain evidence="7">B-35</strain>
    </source>
</reference>
<sequence>MSENIPLHNRIKPMKIIDLILIVFFAFNLVFISYLFDIEQLVVLDHSTWGTSAFVYPSWPPKFIVDLNHWVGANFDPALLERPVWWRATIWIDVILFGPFYAVAIFAFIKGKNWIRIPSIMWASIMLTNVSIILFTEFVDPAYAGNDHWWVVILANLMWILMPILVIYRIARYPITFEAKSVD</sequence>
<feature type="transmembrane region" description="Helical" evidence="5">
    <location>
        <begin position="16"/>
        <end position="36"/>
    </location>
</feature>
<feature type="transmembrane region" description="Helical" evidence="5">
    <location>
        <begin position="120"/>
        <end position="136"/>
    </location>
</feature>
<feature type="domain" description="EXPERA" evidence="6">
    <location>
        <begin position="17"/>
        <end position="167"/>
    </location>
</feature>
<proteinExistence type="predicted"/>
<comment type="subcellular location">
    <subcellularLocation>
        <location evidence="1">Membrane</location>
        <topology evidence="1">Multi-pass membrane protein</topology>
    </subcellularLocation>
</comment>
<keyword evidence="8" id="KW-1185">Reference proteome</keyword>
<organism evidence="7 8">
    <name type="scientific">Candidatus Lokiarchaeum ossiferum</name>
    <dbReference type="NCBI Taxonomy" id="2951803"/>
    <lineage>
        <taxon>Archaea</taxon>
        <taxon>Promethearchaeati</taxon>
        <taxon>Promethearchaeota</taxon>
        <taxon>Promethearchaeia</taxon>
        <taxon>Promethearchaeales</taxon>
        <taxon>Promethearchaeaceae</taxon>
        <taxon>Candidatus Lokiarchaeum</taxon>
    </lineage>
</organism>